<reference evidence="1" key="1">
    <citation type="submission" date="2014-11" db="EMBL/GenBank/DDBJ databases">
        <authorList>
            <person name="Amaro Gonzalez C."/>
        </authorList>
    </citation>
    <scope>NUCLEOTIDE SEQUENCE</scope>
</reference>
<reference evidence="1" key="2">
    <citation type="journal article" date="2015" name="Fish Shellfish Immunol.">
        <title>Early steps in the European eel (Anguilla anguilla)-Vibrio vulnificus interaction in the gills: Role of the RtxA13 toxin.</title>
        <authorList>
            <person name="Callol A."/>
            <person name="Pajuelo D."/>
            <person name="Ebbesson L."/>
            <person name="Teles M."/>
            <person name="MacKenzie S."/>
            <person name="Amaro C."/>
        </authorList>
    </citation>
    <scope>NUCLEOTIDE SEQUENCE</scope>
</reference>
<name>A0A0E9PWD0_ANGAN</name>
<protein>
    <submittedName>
        <fullName evidence="1">Uncharacterized protein</fullName>
    </submittedName>
</protein>
<dbReference type="AlphaFoldDB" id="A0A0E9PWD0"/>
<organism evidence="1">
    <name type="scientific">Anguilla anguilla</name>
    <name type="common">European freshwater eel</name>
    <name type="synonym">Muraena anguilla</name>
    <dbReference type="NCBI Taxonomy" id="7936"/>
    <lineage>
        <taxon>Eukaryota</taxon>
        <taxon>Metazoa</taxon>
        <taxon>Chordata</taxon>
        <taxon>Craniata</taxon>
        <taxon>Vertebrata</taxon>
        <taxon>Euteleostomi</taxon>
        <taxon>Actinopterygii</taxon>
        <taxon>Neopterygii</taxon>
        <taxon>Teleostei</taxon>
        <taxon>Anguilliformes</taxon>
        <taxon>Anguillidae</taxon>
        <taxon>Anguilla</taxon>
    </lineage>
</organism>
<sequence>MASVVLNVKWKKIPETQRVLLKMFFFSVSVLIVTDSSVQ</sequence>
<proteinExistence type="predicted"/>
<evidence type="ECO:0000313" key="1">
    <source>
        <dbReference type="EMBL" id="JAH08916.1"/>
    </source>
</evidence>
<dbReference type="EMBL" id="GBXM01099661">
    <property type="protein sequence ID" value="JAH08916.1"/>
    <property type="molecule type" value="Transcribed_RNA"/>
</dbReference>
<accession>A0A0E9PWD0</accession>